<feature type="region of interest" description="Disordered" evidence="9">
    <location>
        <begin position="1366"/>
        <end position="1389"/>
    </location>
</feature>
<feature type="domain" description="BAH" evidence="11">
    <location>
        <begin position="789"/>
        <end position="908"/>
    </location>
</feature>
<dbReference type="Gene3D" id="2.30.30.490">
    <property type="match status" value="1"/>
</dbReference>
<evidence type="ECO:0000259" key="10">
    <source>
        <dbReference type="PROSITE" id="PS50014"/>
    </source>
</evidence>
<dbReference type="PANTHER" id="PTHR16062:SF21">
    <property type="entry name" value="CHROMATIN STRUCTURE-REMODELING COMPLEX SUBUNIT RSC1-RELATED"/>
    <property type="match status" value="1"/>
</dbReference>
<evidence type="ECO:0000256" key="7">
    <source>
        <dbReference type="ARBA" id="ARBA00023242"/>
    </source>
</evidence>
<organism evidence="12 13">
    <name type="scientific">Smittium simulii</name>
    <dbReference type="NCBI Taxonomy" id="133385"/>
    <lineage>
        <taxon>Eukaryota</taxon>
        <taxon>Fungi</taxon>
        <taxon>Fungi incertae sedis</taxon>
        <taxon>Zoopagomycota</taxon>
        <taxon>Kickxellomycotina</taxon>
        <taxon>Harpellomycetes</taxon>
        <taxon>Harpellales</taxon>
        <taxon>Legeriomycetaceae</taxon>
        <taxon>Smittium</taxon>
    </lineage>
</organism>
<dbReference type="PROSITE" id="PS00633">
    <property type="entry name" value="BROMODOMAIN_1"/>
    <property type="match status" value="1"/>
</dbReference>
<name>A0A2T9YXS7_9FUNG</name>
<dbReference type="PANTHER" id="PTHR16062">
    <property type="entry name" value="SWI/SNF-RELATED"/>
    <property type="match status" value="1"/>
</dbReference>
<accession>A0A2T9YXS7</accession>
<dbReference type="EMBL" id="MBFR01000018">
    <property type="protein sequence ID" value="PVU97127.1"/>
    <property type="molecule type" value="Genomic_DNA"/>
</dbReference>
<dbReference type="InterPro" id="IPR018359">
    <property type="entry name" value="Bromodomain_CS"/>
</dbReference>
<feature type="compositionally biased region" description="Basic residues" evidence="9">
    <location>
        <begin position="267"/>
        <end position="276"/>
    </location>
</feature>
<evidence type="ECO:0000256" key="9">
    <source>
        <dbReference type="SAM" id="MobiDB-lite"/>
    </source>
</evidence>
<dbReference type="SMART" id="SM00439">
    <property type="entry name" value="BAH"/>
    <property type="match status" value="1"/>
</dbReference>
<evidence type="ECO:0000313" key="12">
    <source>
        <dbReference type="EMBL" id="PVU97127.1"/>
    </source>
</evidence>
<feature type="region of interest" description="Disordered" evidence="9">
    <location>
        <begin position="56"/>
        <end position="75"/>
    </location>
</feature>
<keyword evidence="7" id="KW-0539">Nucleus</keyword>
<dbReference type="SMART" id="SM00297">
    <property type="entry name" value="BROMO"/>
    <property type="match status" value="1"/>
</dbReference>
<dbReference type="InterPro" id="IPR002110">
    <property type="entry name" value="Ankyrin_rpt"/>
</dbReference>
<dbReference type="InterPro" id="IPR036770">
    <property type="entry name" value="Ankyrin_rpt-contain_sf"/>
</dbReference>
<evidence type="ECO:0000256" key="3">
    <source>
        <dbReference type="ARBA" id="ARBA00022853"/>
    </source>
</evidence>
<feature type="compositionally biased region" description="Polar residues" evidence="9">
    <location>
        <begin position="278"/>
        <end position="287"/>
    </location>
</feature>
<evidence type="ECO:0000256" key="4">
    <source>
        <dbReference type="ARBA" id="ARBA00023015"/>
    </source>
</evidence>
<dbReference type="Proteomes" id="UP000245383">
    <property type="component" value="Unassembled WGS sequence"/>
</dbReference>
<dbReference type="SUPFAM" id="SSF48403">
    <property type="entry name" value="Ankyrin repeat"/>
    <property type="match status" value="1"/>
</dbReference>
<dbReference type="Gene3D" id="1.25.40.20">
    <property type="entry name" value="Ankyrin repeat-containing domain"/>
    <property type="match status" value="1"/>
</dbReference>
<gene>
    <name evidence="12" type="ORF">BB561_000749</name>
</gene>
<reference evidence="12 13" key="1">
    <citation type="journal article" date="2018" name="MBio">
        <title>Comparative Genomics Reveals the Core Gene Toolbox for the Fungus-Insect Symbiosis.</title>
        <authorList>
            <person name="Wang Y."/>
            <person name="Stata M."/>
            <person name="Wang W."/>
            <person name="Stajich J.E."/>
            <person name="White M.M."/>
            <person name="Moncalvo J.M."/>
        </authorList>
    </citation>
    <scope>NUCLEOTIDE SEQUENCE [LARGE SCALE GENOMIC DNA]</scope>
    <source>
        <strain evidence="12 13">SWE-8-4</strain>
    </source>
</reference>
<evidence type="ECO:0000256" key="6">
    <source>
        <dbReference type="ARBA" id="ARBA00023163"/>
    </source>
</evidence>
<dbReference type="Pfam" id="PF01426">
    <property type="entry name" value="BAH"/>
    <property type="match status" value="1"/>
</dbReference>
<feature type="domain" description="Bromo" evidence="10">
    <location>
        <begin position="671"/>
        <end position="741"/>
    </location>
</feature>
<comment type="subcellular location">
    <subcellularLocation>
        <location evidence="1">Nucleus</location>
    </subcellularLocation>
</comment>
<sequence>MTRASKKLDADSESKIQHIKLKFKNSFTSPLIEELAVNSHNPESSTLQITPRITKRKPRGLNFSPDNLSTNNTVSKISLNPPLSAIKIRLHSEAKNKKPKNTPIEPVLNESTSAVTPIKIKLSSSFLKKNLDKESSLNPVSNHNSTITDLTLESISNHQDEPESDSTIPLLPLNKDAKENSNFILQKSNLDFNLNKTSVSIQNSSENPSESLKSNQINSEIPNNIILDNNIEADNSKDIQDILKQAALKAIKNDSAKTDLNQTEHIKSKKGTRPRNQKAPTNTTSIRASRKAKITNEIISPTADKTLLSMSPQALIAATPKKLSEKAFNKDLATPNVFDNISSEHPDQSQDLQNVNDLSATTLDLSSNIDSNPIKQCDSNESFEIPDSDLVTELFDSIYHGSIKIACQIITNLVNENIDLNALRPIQFGKSGGSTEFIEKIKYLTSTDDASSTLSQSDITKKKLEKYQANISTKFNPEDEDGLWTPLHAACFYGRTKIISFLLESGNLEIEKKDTLYETTALGWAAYGGHPNSLRRLYVNTDATLLTKNKFGLSPFDLVPNPENPKWADFISGDIESIRLKKMNIESTPLIKKKASTATIQPQLEPKHKKVARSKNLTEDLIQSDISTQLLSLKWDDISPDQKKHLLTQNYPDIQVIVHVFEAILNYNDGKRGNISIDFEELPDSIEYPEYYEVFTHPISLEVIAHKIFNGQYLAFAQFDSDVLRVFHNACFFNVYGSEIYQDAVLMLSIYSDIRLKAVTQFNTKFNLTIADQVPPTGRYATRLICGDHDLAVGDCVLINTENMPLKVAIILRLSVSGDKDSVQLIDGMWFIHPSETNLEQIQSSFPHEVFLNPTLFTGIHSNNVVSKCAVIPYKKYTSFYPKEFDKKDVYVCEYSFVPHLKKLIPLTVWPSPSPLQQPPDHFLNFSRYPEPLTIKRLPLKYWDSDLHLPNKPIVSNVKQDLTFRSSVGSISHNLNLAEFTQNTNCGANPSIPAQQQPRYSNKNTEPVNIKNIDVHQSTSVYNNLGINPLDYNQLRKQSSDSVGALNQTSLGVNVDLQNLQKHPQSYHPSNFLNLNNKTSGSLPYTQINSAPYNSTLAKYSILEQNQQTQPISQPSQRSQYSKAPSTENYTNLNASQTNDDQTVSTITAFTVDPSFNDQVSGGIKILKTYGEKVFTKKLLQTTLGGQLLFPLISTINSGLFCLQIIDSEGASNLKDIDYDLEKNNNKDYFENLQIFQHWDTDTLLDDNHSIQVPNHVSNILIRPIYPLIIDLFNKETQEILKIDEGFANLDYCECSLNLELILPRLLDVKTKLNLPPKEITRTEHNNINSENLDCSDKSVEDNIETQNSETIERQNALLLGDLNQSGKTKVDNSAQTTRTDDNKSSEVDSKGTDFYLKTSNGSDNKLRNIIWRKNMFFSIPLLPGLNIIKLTLTPPVIWKDLFSNIASTKPGNDTKENDSDWDSIQPTTHTIFVTRV</sequence>
<protein>
    <recommendedName>
        <fullName evidence="14">Bromo domain-containing protein</fullName>
    </recommendedName>
</protein>
<dbReference type="GO" id="GO:0006368">
    <property type="term" value="P:transcription elongation by RNA polymerase II"/>
    <property type="evidence" value="ECO:0007669"/>
    <property type="project" value="TreeGrafter"/>
</dbReference>
<dbReference type="GO" id="GO:0016586">
    <property type="term" value="C:RSC-type complex"/>
    <property type="evidence" value="ECO:0007669"/>
    <property type="project" value="InterPro"/>
</dbReference>
<dbReference type="STRING" id="133385.A0A2T9YXS7"/>
<keyword evidence="13" id="KW-1185">Reference proteome</keyword>
<dbReference type="SMART" id="SM00248">
    <property type="entry name" value="ANK"/>
    <property type="match status" value="2"/>
</dbReference>
<keyword evidence="2" id="KW-0677">Repeat</keyword>
<dbReference type="InterPro" id="IPR043151">
    <property type="entry name" value="BAH_sf"/>
</dbReference>
<dbReference type="PROSITE" id="PS51038">
    <property type="entry name" value="BAH"/>
    <property type="match status" value="1"/>
</dbReference>
<evidence type="ECO:0000256" key="2">
    <source>
        <dbReference type="ARBA" id="ARBA00022737"/>
    </source>
</evidence>
<dbReference type="OrthoDB" id="6017at2759"/>
<keyword evidence="5 8" id="KW-0103">Bromodomain</keyword>
<feature type="region of interest" description="Disordered" evidence="9">
    <location>
        <begin position="259"/>
        <end position="289"/>
    </location>
</feature>
<feature type="compositionally biased region" description="Polar residues" evidence="9">
    <location>
        <begin position="64"/>
        <end position="75"/>
    </location>
</feature>
<proteinExistence type="predicted"/>
<dbReference type="Pfam" id="PF12796">
    <property type="entry name" value="Ank_2"/>
    <property type="match status" value="1"/>
</dbReference>
<dbReference type="Pfam" id="PF00439">
    <property type="entry name" value="Bromodomain"/>
    <property type="match status" value="1"/>
</dbReference>
<dbReference type="PRINTS" id="PR00503">
    <property type="entry name" value="BROMODOMAIN"/>
</dbReference>
<keyword evidence="3" id="KW-0156">Chromatin regulator</keyword>
<dbReference type="InterPro" id="IPR037382">
    <property type="entry name" value="Rsc/polybromo"/>
</dbReference>
<dbReference type="InterPro" id="IPR001487">
    <property type="entry name" value="Bromodomain"/>
</dbReference>
<feature type="compositionally biased region" description="Polar residues" evidence="9">
    <location>
        <begin position="1366"/>
        <end position="1378"/>
    </location>
</feature>
<dbReference type="InterPro" id="IPR036427">
    <property type="entry name" value="Bromodomain-like_sf"/>
</dbReference>
<evidence type="ECO:0000256" key="5">
    <source>
        <dbReference type="ARBA" id="ARBA00023117"/>
    </source>
</evidence>
<dbReference type="SUPFAM" id="SSF47370">
    <property type="entry name" value="Bromodomain"/>
    <property type="match status" value="1"/>
</dbReference>
<comment type="caution">
    <text evidence="12">The sequence shown here is derived from an EMBL/GenBank/DDBJ whole genome shotgun (WGS) entry which is preliminary data.</text>
</comment>
<dbReference type="GO" id="GO:0003682">
    <property type="term" value="F:chromatin binding"/>
    <property type="evidence" value="ECO:0007669"/>
    <property type="project" value="InterPro"/>
</dbReference>
<evidence type="ECO:0000256" key="1">
    <source>
        <dbReference type="ARBA" id="ARBA00004123"/>
    </source>
</evidence>
<keyword evidence="6" id="KW-0804">Transcription</keyword>
<keyword evidence="4" id="KW-0805">Transcription regulation</keyword>
<dbReference type="GO" id="GO:0006338">
    <property type="term" value="P:chromatin remodeling"/>
    <property type="evidence" value="ECO:0007669"/>
    <property type="project" value="InterPro"/>
</dbReference>
<dbReference type="InterPro" id="IPR001025">
    <property type="entry name" value="BAH_dom"/>
</dbReference>
<evidence type="ECO:0008006" key="14">
    <source>
        <dbReference type="Google" id="ProtNLM"/>
    </source>
</evidence>
<feature type="compositionally biased region" description="Basic and acidic residues" evidence="9">
    <location>
        <begin position="1379"/>
        <end position="1389"/>
    </location>
</feature>
<evidence type="ECO:0000259" key="11">
    <source>
        <dbReference type="PROSITE" id="PS51038"/>
    </source>
</evidence>
<dbReference type="Gene3D" id="1.20.920.10">
    <property type="entry name" value="Bromodomain-like"/>
    <property type="match status" value="1"/>
</dbReference>
<dbReference type="PROSITE" id="PS50014">
    <property type="entry name" value="BROMODOMAIN_2"/>
    <property type="match status" value="1"/>
</dbReference>
<feature type="region of interest" description="Disordered" evidence="9">
    <location>
        <begin position="1106"/>
        <end position="1137"/>
    </location>
</feature>
<evidence type="ECO:0000256" key="8">
    <source>
        <dbReference type="PROSITE-ProRule" id="PRU00035"/>
    </source>
</evidence>
<evidence type="ECO:0000313" key="13">
    <source>
        <dbReference type="Proteomes" id="UP000245383"/>
    </source>
</evidence>